<dbReference type="AlphaFoldDB" id="A0A164HJ83"/>
<dbReference type="RefSeq" id="WP_067580276.1">
    <property type="nucleotide sequence ID" value="NZ_JABMCZ010000002.1"/>
</dbReference>
<keyword evidence="4 6" id="KW-1133">Transmembrane helix</keyword>
<feature type="transmembrane region" description="Helical" evidence="6">
    <location>
        <begin position="438"/>
        <end position="458"/>
    </location>
</feature>
<evidence type="ECO:0000256" key="5">
    <source>
        <dbReference type="ARBA" id="ARBA00023136"/>
    </source>
</evidence>
<evidence type="ECO:0000313" key="9">
    <source>
        <dbReference type="Proteomes" id="UP000076512"/>
    </source>
</evidence>
<evidence type="ECO:0000256" key="3">
    <source>
        <dbReference type="ARBA" id="ARBA00022692"/>
    </source>
</evidence>
<feature type="transmembrane region" description="Helical" evidence="6">
    <location>
        <begin position="274"/>
        <end position="296"/>
    </location>
</feature>
<feature type="transmembrane region" description="Helical" evidence="6">
    <location>
        <begin position="208"/>
        <end position="227"/>
    </location>
</feature>
<dbReference type="OrthoDB" id="3503984at2"/>
<feature type="domain" description="Major facilitator superfamily (MFS) profile" evidence="7">
    <location>
        <begin position="23"/>
        <end position="463"/>
    </location>
</feature>
<evidence type="ECO:0000259" key="7">
    <source>
        <dbReference type="PROSITE" id="PS50850"/>
    </source>
</evidence>
<name>A0A164HJ83_9NOCA</name>
<keyword evidence="2" id="KW-0813">Transport</keyword>
<reference evidence="8 9" key="1">
    <citation type="submission" date="2016-04" db="EMBL/GenBank/DDBJ databases">
        <authorList>
            <person name="Evans L.H."/>
            <person name="Alamgir A."/>
            <person name="Owens N."/>
            <person name="Weber N.D."/>
            <person name="Virtaneva K."/>
            <person name="Barbian K."/>
            <person name="Babar A."/>
            <person name="Rosenke K."/>
        </authorList>
    </citation>
    <scope>NUCLEOTIDE SEQUENCE [LARGE SCALE GENOMIC DNA]</scope>
    <source>
        <strain evidence="8 9">IFM 0406</strain>
    </source>
</reference>
<dbReference type="PRINTS" id="PR01036">
    <property type="entry name" value="TCRTETB"/>
</dbReference>
<feature type="transmembrane region" description="Helical" evidence="6">
    <location>
        <begin position="176"/>
        <end position="196"/>
    </location>
</feature>
<dbReference type="PANTHER" id="PTHR23501">
    <property type="entry name" value="MAJOR FACILITATOR SUPERFAMILY"/>
    <property type="match status" value="1"/>
</dbReference>
<dbReference type="SUPFAM" id="SSF103473">
    <property type="entry name" value="MFS general substrate transporter"/>
    <property type="match status" value="1"/>
</dbReference>
<dbReference type="EMBL" id="LWGR01000021">
    <property type="protein sequence ID" value="KZM68562.1"/>
    <property type="molecule type" value="Genomic_DNA"/>
</dbReference>
<feature type="transmembrane region" description="Helical" evidence="6">
    <location>
        <begin position="333"/>
        <end position="356"/>
    </location>
</feature>
<dbReference type="InterPro" id="IPR011701">
    <property type="entry name" value="MFS"/>
</dbReference>
<dbReference type="InterPro" id="IPR020846">
    <property type="entry name" value="MFS_dom"/>
</dbReference>
<evidence type="ECO:0000313" key="8">
    <source>
        <dbReference type="EMBL" id="KZM68562.1"/>
    </source>
</evidence>
<sequence length="480" mass="48418">MNSELEAGTGSWGELFGRGRLGASIVLSGGVVLYAINVYVTASLLPTAVRDIGGERFFAWNATAFLIASVIASMLVSKALAARGPVGAYLIAFGIFIAGTLVCAVSPVMGVLLVGRAIQGFGGGLLSGLGFAVIRSAYPAHLWTKASGMTSGVWGLGAFIGPALGGAIAQLGPWRLAFVALAIVTVPIAAIVPRALPRGEGADAGARVPTVSLVLLTAAASLISMVGVLPHGIWTVVAAVLAVGAVVGFLGYERRSGGRVLPAITFLPGSPLKWLYPTIFFVAIGINVEIFVPMIGQRLAGLEPLAAGFVGAAMSLGWTVGQMGSASVGRARVIAALPILGPAVVAAGLILTALFLRTGASGATIAIWVVTLFIAGTGIGAAFPHLSVAVFGSTADPTQGQRAAAAIGTVQLIANAFGSAYAGVLMNLGEPSTLDSGRYLLVGMGIAAALGVVTASMARRRSRATEREVGYEAVQSVSVA</sequence>
<feature type="transmembrane region" description="Helical" evidence="6">
    <location>
        <begin position="21"/>
        <end position="45"/>
    </location>
</feature>
<gene>
    <name evidence="8" type="ORF">AWN90_11945</name>
</gene>
<proteinExistence type="predicted"/>
<feature type="transmembrane region" description="Helical" evidence="6">
    <location>
        <begin position="233"/>
        <end position="253"/>
    </location>
</feature>
<dbReference type="GO" id="GO:0005886">
    <property type="term" value="C:plasma membrane"/>
    <property type="evidence" value="ECO:0007669"/>
    <property type="project" value="UniProtKB-SubCell"/>
</dbReference>
<feature type="transmembrane region" description="Helical" evidence="6">
    <location>
        <begin position="57"/>
        <end position="76"/>
    </location>
</feature>
<keyword evidence="3 6" id="KW-0812">Transmembrane</keyword>
<organism evidence="8 9">
    <name type="scientific">Nocardia terpenica</name>
    <dbReference type="NCBI Taxonomy" id="455432"/>
    <lineage>
        <taxon>Bacteria</taxon>
        <taxon>Bacillati</taxon>
        <taxon>Actinomycetota</taxon>
        <taxon>Actinomycetes</taxon>
        <taxon>Mycobacteriales</taxon>
        <taxon>Nocardiaceae</taxon>
        <taxon>Nocardia</taxon>
    </lineage>
</organism>
<accession>A0A164HJ83</accession>
<feature type="transmembrane region" description="Helical" evidence="6">
    <location>
        <begin position="362"/>
        <end position="391"/>
    </location>
</feature>
<dbReference type="GO" id="GO:0022857">
    <property type="term" value="F:transmembrane transporter activity"/>
    <property type="evidence" value="ECO:0007669"/>
    <property type="project" value="InterPro"/>
</dbReference>
<feature type="transmembrane region" description="Helical" evidence="6">
    <location>
        <begin position="302"/>
        <end position="321"/>
    </location>
</feature>
<keyword evidence="5 6" id="KW-0472">Membrane</keyword>
<dbReference type="PANTHER" id="PTHR23501:SF154">
    <property type="entry name" value="MULTIDRUG-EFFLUX TRANSPORTER RV1634-RELATED"/>
    <property type="match status" value="1"/>
</dbReference>
<comment type="caution">
    <text evidence="8">The sequence shown here is derived from an EMBL/GenBank/DDBJ whole genome shotgun (WGS) entry which is preliminary data.</text>
</comment>
<dbReference type="Gene3D" id="1.20.1720.10">
    <property type="entry name" value="Multidrug resistance protein D"/>
    <property type="match status" value="1"/>
</dbReference>
<evidence type="ECO:0000256" key="6">
    <source>
        <dbReference type="SAM" id="Phobius"/>
    </source>
</evidence>
<dbReference type="Proteomes" id="UP000076512">
    <property type="component" value="Unassembled WGS sequence"/>
</dbReference>
<dbReference type="Gene3D" id="1.20.1250.20">
    <property type="entry name" value="MFS general substrate transporter like domains"/>
    <property type="match status" value="1"/>
</dbReference>
<protein>
    <submittedName>
        <fullName evidence="8">Multidrug transporter</fullName>
    </submittedName>
</protein>
<feature type="transmembrane region" description="Helical" evidence="6">
    <location>
        <begin position="403"/>
        <end position="426"/>
    </location>
</feature>
<feature type="transmembrane region" description="Helical" evidence="6">
    <location>
        <begin position="118"/>
        <end position="138"/>
    </location>
</feature>
<dbReference type="PROSITE" id="PS50850">
    <property type="entry name" value="MFS"/>
    <property type="match status" value="1"/>
</dbReference>
<evidence type="ECO:0000256" key="4">
    <source>
        <dbReference type="ARBA" id="ARBA00022989"/>
    </source>
</evidence>
<evidence type="ECO:0000256" key="2">
    <source>
        <dbReference type="ARBA" id="ARBA00022448"/>
    </source>
</evidence>
<feature type="transmembrane region" description="Helical" evidence="6">
    <location>
        <begin position="150"/>
        <end position="170"/>
    </location>
</feature>
<keyword evidence="9" id="KW-1185">Reference proteome</keyword>
<dbReference type="Pfam" id="PF07690">
    <property type="entry name" value="MFS_1"/>
    <property type="match status" value="1"/>
</dbReference>
<dbReference type="InterPro" id="IPR036259">
    <property type="entry name" value="MFS_trans_sf"/>
</dbReference>
<comment type="subcellular location">
    <subcellularLocation>
        <location evidence="1">Cell membrane</location>
        <topology evidence="1">Multi-pass membrane protein</topology>
    </subcellularLocation>
</comment>
<evidence type="ECO:0000256" key="1">
    <source>
        <dbReference type="ARBA" id="ARBA00004651"/>
    </source>
</evidence>
<feature type="transmembrane region" description="Helical" evidence="6">
    <location>
        <begin position="88"/>
        <end position="112"/>
    </location>
</feature>
<dbReference type="STRING" id="455432.AWN90_11945"/>